<keyword evidence="5" id="KW-0488">Methylation</keyword>
<evidence type="ECO:0000256" key="10">
    <source>
        <dbReference type="SAM" id="Phobius"/>
    </source>
</evidence>
<dbReference type="InterPro" id="IPR051621">
    <property type="entry name" value="T2SS_protein_J"/>
</dbReference>
<dbReference type="SUPFAM" id="SSF54523">
    <property type="entry name" value="Pili subunits"/>
    <property type="match status" value="1"/>
</dbReference>
<evidence type="ECO:0000256" key="2">
    <source>
        <dbReference type="ARBA" id="ARBA00011084"/>
    </source>
</evidence>
<protein>
    <recommendedName>
        <fullName evidence="3">Type II secretion system protein J</fullName>
    </recommendedName>
</protein>
<name>Q2KZM5_BORA1</name>
<evidence type="ECO:0000256" key="1">
    <source>
        <dbReference type="ARBA" id="ARBA00004377"/>
    </source>
</evidence>
<dbReference type="Proteomes" id="UP000001977">
    <property type="component" value="Chromosome"/>
</dbReference>
<keyword evidence="12" id="KW-1185">Reference proteome</keyword>
<evidence type="ECO:0000256" key="9">
    <source>
        <dbReference type="ARBA" id="ARBA00023136"/>
    </source>
</evidence>
<organism evidence="11 12">
    <name type="scientific">Bordetella avium (strain 197N)</name>
    <dbReference type="NCBI Taxonomy" id="360910"/>
    <lineage>
        <taxon>Bacteria</taxon>
        <taxon>Pseudomonadati</taxon>
        <taxon>Pseudomonadota</taxon>
        <taxon>Betaproteobacteria</taxon>
        <taxon>Burkholderiales</taxon>
        <taxon>Alcaligenaceae</taxon>
        <taxon>Bordetella</taxon>
    </lineage>
</organism>
<evidence type="ECO:0000313" key="12">
    <source>
        <dbReference type="Proteomes" id="UP000001977"/>
    </source>
</evidence>
<evidence type="ECO:0000256" key="6">
    <source>
        <dbReference type="ARBA" id="ARBA00022519"/>
    </source>
</evidence>
<evidence type="ECO:0000256" key="7">
    <source>
        <dbReference type="ARBA" id="ARBA00022692"/>
    </source>
</evidence>
<dbReference type="InterPro" id="IPR010055">
    <property type="entry name" value="T2SS_protein-GspJ"/>
</dbReference>
<dbReference type="GO" id="GO:0015627">
    <property type="term" value="C:type II protein secretion system complex"/>
    <property type="evidence" value="ECO:0007669"/>
    <property type="project" value="InterPro"/>
</dbReference>
<dbReference type="PANTHER" id="PTHR39583">
    <property type="entry name" value="TYPE II SECRETION SYSTEM PROTEIN J-RELATED"/>
    <property type="match status" value="1"/>
</dbReference>
<keyword evidence="6" id="KW-0997">Cell inner membrane</keyword>
<dbReference type="GO" id="GO:0015628">
    <property type="term" value="P:protein secretion by the type II secretion system"/>
    <property type="evidence" value="ECO:0007669"/>
    <property type="project" value="InterPro"/>
</dbReference>
<dbReference type="AlphaFoldDB" id="Q2KZM5"/>
<proteinExistence type="inferred from homology"/>
<dbReference type="eggNOG" id="COG4795">
    <property type="taxonomic scope" value="Bacteria"/>
</dbReference>
<comment type="subcellular location">
    <subcellularLocation>
        <location evidence="1">Cell inner membrane</location>
        <topology evidence="1">Single-pass membrane protein</topology>
    </subcellularLocation>
</comment>
<dbReference type="KEGG" id="bav:BAV0339"/>
<dbReference type="InterPro" id="IPR045584">
    <property type="entry name" value="Pilin-like"/>
</dbReference>
<evidence type="ECO:0000256" key="3">
    <source>
        <dbReference type="ARBA" id="ARBA00021539"/>
    </source>
</evidence>
<evidence type="ECO:0000313" key="11">
    <source>
        <dbReference type="EMBL" id="CAJ47944.1"/>
    </source>
</evidence>
<evidence type="ECO:0000256" key="5">
    <source>
        <dbReference type="ARBA" id="ARBA00022481"/>
    </source>
</evidence>
<dbReference type="PANTHER" id="PTHR39583:SF2">
    <property type="entry name" value="TYPE II SECRETION SYSTEM PROTEIN J"/>
    <property type="match status" value="1"/>
</dbReference>
<keyword evidence="9 10" id="KW-0472">Membrane</keyword>
<sequence length="202" mass="22047">MNASPHRRQLAQQGFTLIEVLVAISLMALVSVMAWRGLQQVADARERIDSQSADTDQVMRAIGQLSRDVELAYTGPAFDPPSTEEITLTNGIRLSTRQLGQPVLEIVRPDPDGAGLWQRVQWRVDGQGLWRATGMAAARMPLPQADQRVLLLPGITSLSLRAWVPGAGWVPTARAPGSAPEGLELALERGPQQRYTTLVELP</sequence>
<keyword evidence="8 10" id="KW-1133">Transmembrane helix</keyword>
<dbReference type="Pfam" id="PF07963">
    <property type="entry name" value="N_methyl"/>
    <property type="match status" value="1"/>
</dbReference>
<dbReference type="RefSeq" id="WP_012416041.1">
    <property type="nucleotide sequence ID" value="NC_010645.1"/>
</dbReference>
<evidence type="ECO:0000256" key="4">
    <source>
        <dbReference type="ARBA" id="ARBA00022475"/>
    </source>
</evidence>
<dbReference type="GO" id="GO:0005886">
    <property type="term" value="C:plasma membrane"/>
    <property type="evidence" value="ECO:0007669"/>
    <property type="project" value="UniProtKB-SubCell"/>
</dbReference>
<keyword evidence="7 10" id="KW-0812">Transmembrane</keyword>
<feature type="transmembrane region" description="Helical" evidence="10">
    <location>
        <begin position="20"/>
        <end position="38"/>
    </location>
</feature>
<accession>Q2KZM5</accession>
<dbReference type="NCBIfam" id="TIGR02532">
    <property type="entry name" value="IV_pilin_GFxxxE"/>
    <property type="match status" value="1"/>
</dbReference>
<comment type="similarity">
    <text evidence="2">Belongs to the GSP J family.</text>
</comment>
<dbReference type="InterPro" id="IPR012902">
    <property type="entry name" value="N_methyl_site"/>
</dbReference>
<dbReference type="HOGENOM" id="CLU_117074_0_0_4"/>
<gene>
    <name evidence="11" type="primary">gspJ</name>
    <name evidence="11" type="ordered locus">BAV0339</name>
</gene>
<reference evidence="11 12" key="1">
    <citation type="journal article" date="2006" name="J. Bacteriol.">
        <title>Comparison of the genome sequence of the poultry pathogen Bordetella avium with those of B. bronchiseptica, B. pertussis, and B. parapertussis reveals extensive diversity in surface structures associated with host interaction.</title>
        <authorList>
            <person name="Sebaihia M."/>
            <person name="Preston A."/>
            <person name="Maskell D.J."/>
            <person name="Kuzmiak H."/>
            <person name="Connell T.D."/>
            <person name="King N.D."/>
            <person name="Orndorff P.E."/>
            <person name="Miyamoto D.M."/>
            <person name="Thomson N.R."/>
            <person name="Harris D."/>
            <person name="Goble A."/>
            <person name="Lord A."/>
            <person name="Murphy L."/>
            <person name="Quail M.A."/>
            <person name="Rutter S."/>
            <person name="Squares R."/>
            <person name="Squares S."/>
            <person name="Woodward J."/>
            <person name="Parkhill J."/>
            <person name="Temple L.M."/>
        </authorList>
    </citation>
    <scope>NUCLEOTIDE SEQUENCE [LARGE SCALE GENOMIC DNA]</scope>
    <source>
        <strain evidence="11 12">197N</strain>
    </source>
</reference>
<dbReference type="OrthoDB" id="9151668at2"/>
<dbReference type="EMBL" id="AM167904">
    <property type="protein sequence ID" value="CAJ47944.1"/>
    <property type="molecule type" value="Genomic_DNA"/>
</dbReference>
<evidence type="ECO:0000256" key="8">
    <source>
        <dbReference type="ARBA" id="ARBA00022989"/>
    </source>
</evidence>
<dbReference type="STRING" id="360910.BAV0339"/>
<dbReference type="PROSITE" id="PS00409">
    <property type="entry name" value="PROKAR_NTER_METHYL"/>
    <property type="match status" value="1"/>
</dbReference>
<dbReference type="Pfam" id="PF11612">
    <property type="entry name" value="T2SSJ"/>
    <property type="match status" value="1"/>
</dbReference>
<keyword evidence="4" id="KW-1003">Cell membrane</keyword>